<comment type="function">
    <text evidence="6">In eubacteria ppGpp (guanosine 3'-diphosphate 5'-diphosphate) is a mediator of the stringent response that coordinates a variety of cellular activities in response to changes in nutritional abundance.</text>
</comment>
<dbReference type="CDD" id="cd01668">
    <property type="entry name" value="TGS_RSH"/>
    <property type="match status" value="1"/>
</dbReference>
<reference evidence="9 10" key="1">
    <citation type="journal article" date="2011" name="Front. Microbiol.">
        <title>Genomic signatures of strain selection and enhancement in Bacillus atrophaeus var. globigii, a historical biowarfare simulant.</title>
        <authorList>
            <person name="Gibbons H.S."/>
            <person name="Broomall S.M."/>
            <person name="McNew L.A."/>
            <person name="Daligault H."/>
            <person name="Chapman C."/>
            <person name="Bruce D."/>
            <person name="Karavis M."/>
            <person name="Krepps M."/>
            <person name="McGregor P.A."/>
            <person name="Hong C."/>
            <person name="Park K.H."/>
            <person name="Akmal A."/>
            <person name="Feldman A."/>
            <person name="Lin J.S."/>
            <person name="Chang W.E."/>
            <person name="Higgs B.W."/>
            <person name="Demirev P."/>
            <person name="Lindquist J."/>
            <person name="Liem A."/>
            <person name="Fochler E."/>
            <person name="Read T.D."/>
            <person name="Tapia R."/>
            <person name="Johnson S."/>
            <person name="Bishop-Lilly K.A."/>
            <person name="Detter C."/>
            <person name="Han C."/>
            <person name="Sozhamannan S."/>
            <person name="Rosenzweig C.N."/>
            <person name="Skowronski E.W."/>
        </authorList>
    </citation>
    <scope>NUCLEOTIDE SEQUENCE [LARGE SCALE GENOMIC DNA]</scope>
    <source>
        <strain evidence="9 10">PIT1</strain>
    </source>
</reference>
<dbReference type="GO" id="GO:0008728">
    <property type="term" value="F:GTP diphosphokinase activity"/>
    <property type="evidence" value="ECO:0007669"/>
    <property type="project" value="TreeGrafter"/>
</dbReference>
<comment type="similarity">
    <text evidence="6">Belongs to the relA/spoT family.</text>
</comment>
<evidence type="ECO:0000256" key="5">
    <source>
        <dbReference type="ARBA" id="ARBA00033308"/>
    </source>
</evidence>
<sequence>MFIRSTHVDKPHQQGDWLAQVSSAERSARLREHAQWLQQRCQKVPAALLKGQEMVEILAELNLDQETLEAALLEPAYEAGCISREDVADCCGEPVVNLLDAVEHLRSLSDLQHFQHGQPNAQQIDAVRRMLLTMVTDVRAVLLKLAERICFLREVKDADEETRVLAATACQEIYAPLANRLGIGQLKWELEDLSFRYLHPTTYKAIAKNLHERRVDRERYIDDFVQTLQHLLDEQGIEAEVYGRPKHIFSIWRKMQKKHLGFEQLYDIRAVRVITHNLKDCYAALGIVHSQWRHIAAEFDDYIATPKANGYQSIHTVVNGPDDKHVEIQIRTAQMHDDAELGVAAHWRYKEGGQAGKGSSFEDRIAWLRKLLAWQDEMAESGELVEEIRSQVFEDRVYVFTPKGEVMDLPAGATPLDFAYYVHSQVGHRCVGAKVDGRIVPFTYRLKNGERVEILTQKNGQPRRDWLNPNLGYLNTARARSKVQTYFKKLDRDKNLAAGKELLEAELNKLDIPLSDANQVIERFNMSQLDDLLAAIGAGDVRLQQVVNQLKPAAPEPSVKTNRKLERQAQQLGQKKAEVAVQGMGNLMVSFAKCCQPIPGDKIMGFVTQGRGVSVHRADCEQLHNLLTQHPERALQVTWENAEQGQYRVDLMLEADDRTGLLHDITTVLTAEKASVVRLDSESDDHTHQAHLRVAVMVSSQASLQRICNRLQQLKGVHQVTRAQG</sequence>
<dbReference type="InterPro" id="IPR007685">
    <property type="entry name" value="RelA_SpoT"/>
</dbReference>
<dbReference type="Gene3D" id="3.30.70.260">
    <property type="match status" value="1"/>
</dbReference>
<name>A0A432ZNL9_9GAMM</name>
<dbReference type="SUPFAM" id="SSF55021">
    <property type="entry name" value="ACT-like"/>
    <property type="match status" value="1"/>
</dbReference>
<dbReference type="PROSITE" id="PS50152">
    <property type="entry name" value="25A_SYNTH_3"/>
    <property type="match status" value="1"/>
</dbReference>
<dbReference type="GO" id="GO:0015949">
    <property type="term" value="P:nucleobase-containing small molecule interconversion"/>
    <property type="evidence" value="ECO:0007669"/>
    <property type="project" value="UniProtKB-ARBA"/>
</dbReference>
<evidence type="ECO:0000256" key="4">
    <source>
        <dbReference type="ARBA" id="ARBA00032407"/>
    </source>
</evidence>
<dbReference type="FunFam" id="3.30.460.10:FF:000001">
    <property type="entry name" value="GTP pyrophosphokinase RelA"/>
    <property type="match status" value="1"/>
</dbReference>
<dbReference type="SMART" id="SM00954">
    <property type="entry name" value="RelA_SpoT"/>
    <property type="match status" value="1"/>
</dbReference>
<dbReference type="InterPro" id="IPR045600">
    <property type="entry name" value="RelA/SpoT_AH_RIS"/>
</dbReference>
<dbReference type="GO" id="GO:0008893">
    <property type="term" value="F:guanosine-3',5'-bis(diphosphate) 3'-diphosphatase activity"/>
    <property type="evidence" value="ECO:0007669"/>
    <property type="project" value="TreeGrafter"/>
</dbReference>
<keyword evidence="9" id="KW-0418">Kinase</keyword>
<dbReference type="PANTHER" id="PTHR21262:SF31">
    <property type="entry name" value="GTP PYROPHOSPHOKINASE"/>
    <property type="match status" value="1"/>
</dbReference>
<evidence type="ECO:0000313" key="10">
    <source>
        <dbReference type="Proteomes" id="UP000288279"/>
    </source>
</evidence>
<evidence type="ECO:0000313" key="9">
    <source>
        <dbReference type="EMBL" id="RUO79458.1"/>
    </source>
</evidence>
<evidence type="ECO:0000259" key="8">
    <source>
        <dbReference type="PROSITE" id="PS51880"/>
    </source>
</evidence>
<comment type="pathway">
    <text evidence="2">Purine metabolism.</text>
</comment>
<keyword evidence="9" id="KW-0808">Transferase</keyword>
<dbReference type="Proteomes" id="UP000288279">
    <property type="component" value="Unassembled WGS sequence"/>
</dbReference>
<dbReference type="Pfam" id="PF19296">
    <property type="entry name" value="RelA_AH_RIS"/>
    <property type="match status" value="1"/>
</dbReference>
<dbReference type="NCBIfam" id="NF008124">
    <property type="entry name" value="PRK10872.1"/>
    <property type="match status" value="1"/>
</dbReference>
<dbReference type="Pfam" id="PF04607">
    <property type="entry name" value="RelA_SpoT"/>
    <property type="match status" value="1"/>
</dbReference>
<dbReference type="Pfam" id="PF13328">
    <property type="entry name" value="HD_4"/>
    <property type="match status" value="1"/>
</dbReference>
<dbReference type="InterPro" id="IPR004811">
    <property type="entry name" value="RelA/Spo_fam"/>
</dbReference>
<dbReference type="Pfam" id="PF13291">
    <property type="entry name" value="ACT_4"/>
    <property type="match status" value="1"/>
</dbReference>
<feature type="domain" description="TGS" evidence="8">
    <location>
        <begin position="395"/>
        <end position="456"/>
    </location>
</feature>
<dbReference type="InterPro" id="IPR004095">
    <property type="entry name" value="TGS"/>
</dbReference>
<dbReference type="GO" id="GO:0016301">
    <property type="term" value="F:kinase activity"/>
    <property type="evidence" value="ECO:0007669"/>
    <property type="project" value="UniProtKB-KW"/>
</dbReference>
<gene>
    <name evidence="9" type="ORF">CWI83_02825</name>
</gene>
<dbReference type="CDD" id="cd04876">
    <property type="entry name" value="ACT_RelA-SpoT"/>
    <property type="match status" value="1"/>
</dbReference>
<evidence type="ECO:0000259" key="7">
    <source>
        <dbReference type="PROSITE" id="PS51671"/>
    </source>
</evidence>
<dbReference type="Gene3D" id="1.10.3210.10">
    <property type="entry name" value="Hypothetical protein af1432"/>
    <property type="match status" value="1"/>
</dbReference>
<dbReference type="PROSITE" id="PS51880">
    <property type="entry name" value="TGS"/>
    <property type="match status" value="1"/>
</dbReference>
<dbReference type="SUPFAM" id="SSF81271">
    <property type="entry name" value="TGS-like"/>
    <property type="match status" value="1"/>
</dbReference>
<dbReference type="Gene3D" id="3.30.460.10">
    <property type="entry name" value="Beta Polymerase, domain 2"/>
    <property type="match status" value="1"/>
</dbReference>
<dbReference type="GO" id="GO:0015969">
    <property type="term" value="P:guanosine tetraphosphate metabolic process"/>
    <property type="evidence" value="ECO:0007669"/>
    <property type="project" value="InterPro"/>
</dbReference>
<dbReference type="GO" id="GO:0042594">
    <property type="term" value="P:response to starvation"/>
    <property type="evidence" value="ECO:0007669"/>
    <property type="project" value="TreeGrafter"/>
</dbReference>
<evidence type="ECO:0000256" key="3">
    <source>
        <dbReference type="ARBA" id="ARBA00029754"/>
    </source>
</evidence>
<dbReference type="InterPro" id="IPR033655">
    <property type="entry name" value="TGS_RelA/SpoT"/>
</dbReference>
<dbReference type="SUPFAM" id="SSF109604">
    <property type="entry name" value="HD-domain/PDEase-like"/>
    <property type="match status" value="1"/>
</dbReference>
<evidence type="ECO:0000256" key="2">
    <source>
        <dbReference type="ARBA" id="ARBA00025704"/>
    </source>
</evidence>
<dbReference type="InterPro" id="IPR002912">
    <property type="entry name" value="ACT_dom"/>
</dbReference>
<evidence type="ECO:0000256" key="1">
    <source>
        <dbReference type="ARBA" id="ARBA00019852"/>
    </source>
</evidence>
<dbReference type="PANTHER" id="PTHR21262">
    <property type="entry name" value="GUANOSINE-3',5'-BIS DIPHOSPHATE 3'-PYROPHOSPHOHYDROLASE"/>
    <property type="match status" value="1"/>
</dbReference>
<protein>
    <recommendedName>
        <fullName evidence="1">GTP pyrophosphokinase</fullName>
    </recommendedName>
    <alternativeName>
        <fullName evidence="4">(p)ppGpp synthase</fullName>
    </alternativeName>
    <alternativeName>
        <fullName evidence="3">ATP:GTP 3'-pyrophosphotransferase</fullName>
    </alternativeName>
    <alternativeName>
        <fullName evidence="5">ppGpp synthase I</fullName>
    </alternativeName>
</protein>
<dbReference type="GO" id="GO:0005886">
    <property type="term" value="C:plasma membrane"/>
    <property type="evidence" value="ECO:0007669"/>
    <property type="project" value="TreeGrafter"/>
</dbReference>
<feature type="domain" description="ACT" evidence="7">
    <location>
        <begin position="650"/>
        <end position="725"/>
    </location>
</feature>
<dbReference type="AlphaFoldDB" id="A0A432ZNL9"/>
<organism evidence="9 10">
    <name type="scientific">Pseudidiomarina taiwanensis</name>
    <dbReference type="NCBI Taxonomy" id="337250"/>
    <lineage>
        <taxon>Bacteria</taxon>
        <taxon>Pseudomonadati</taxon>
        <taxon>Pseudomonadota</taxon>
        <taxon>Gammaproteobacteria</taxon>
        <taxon>Alteromonadales</taxon>
        <taxon>Idiomarinaceae</taxon>
        <taxon>Pseudidiomarina</taxon>
    </lineage>
</organism>
<dbReference type="FunFam" id="3.10.20.30:FF:000002">
    <property type="entry name" value="GTP pyrophosphokinase (RelA/SpoT)"/>
    <property type="match status" value="1"/>
</dbReference>
<evidence type="ECO:0000256" key="6">
    <source>
        <dbReference type="RuleBase" id="RU003847"/>
    </source>
</evidence>
<dbReference type="RefSeq" id="WP_126825416.1">
    <property type="nucleotide sequence ID" value="NZ_PIQG01000001.1"/>
</dbReference>
<accession>A0A432ZNL9</accession>
<keyword evidence="10" id="KW-1185">Reference proteome</keyword>
<dbReference type="SUPFAM" id="SSF81301">
    <property type="entry name" value="Nucleotidyltransferase"/>
    <property type="match status" value="1"/>
</dbReference>
<proteinExistence type="inferred from homology"/>
<comment type="caution">
    <text evidence="9">The sequence shown here is derived from an EMBL/GenBank/DDBJ whole genome shotgun (WGS) entry which is preliminary data.</text>
</comment>
<dbReference type="NCBIfam" id="TIGR00691">
    <property type="entry name" value="spoT_relA"/>
    <property type="match status" value="1"/>
</dbReference>
<dbReference type="OrthoDB" id="9805041at2"/>
<dbReference type="CDD" id="cd05399">
    <property type="entry name" value="NT_Rel-Spo_like"/>
    <property type="match status" value="1"/>
</dbReference>
<dbReference type="InterPro" id="IPR012675">
    <property type="entry name" value="Beta-grasp_dom_sf"/>
</dbReference>
<dbReference type="PROSITE" id="PS51671">
    <property type="entry name" value="ACT"/>
    <property type="match status" value="1"/>
</dbReference>
<dbReference type="InterPro" id="IPR045865">
    <property type="entry name" value="ACT-like_dom_sf"/>
</dbReference>
<dbReference type="Pfam" id="PF02824">
    <property type="entry name" value="TGS"/>
    <property type="match status" value="1"/>
</dbReference>
<dbReference type="InterPro" id="IPR012676">
    <property type="entry name" value="TGS-like"/>
</dbReference>
<dbReference type="InterPro" id="IPR043519">
    <property type="entry name" value="NT_sf"/>
</dbReference>
<dbReference type="Gene3D" id="3.10.20.30">
    <property type="match status" value="1"/>
</dbReference>
<dbReference type="EMBL" id="PIQG01000001">
    <property type="protein sequence ID" value="RUO79458.1"/>
    <property type="molecule type" value="Genomic_DNA"/>
</dbReference>